<evidence type="ECO:0000313" key="3">
    <source>
        <dbReference type="Proteomes" id="UP000756710"/>
    </source>
</evidence>
<reference evidence="1" key="1">
    <citation type="submission" date="2014-05" db="EMBL/GenBank/DDBJ databases">
        <authorList>
            <person name="Horn Fabian"/>
        </authorList>
    </citation>
    <scope>NUCLEOTIDE SEQUENCE</scope>
</reference>
<dbReference type="HOGENOM" id="CLU_218828_0_0_11"/>
<evidence type="ECO:0000313" key="2">
    <source>
        <dbReference type="EMBL" id="MBP2059920.1"/>
    </source>
</evidence>
<proteinExistence type="predicted"/>
<dbReference type="Proteomes" id="UP000756710">
    <property type="component" value="Unassembled WGS sequence"/>
</dbReference>
<dbReference type="RefSeq" id="WP_281062637.1">
    <property type="nucleotide sequence ID" value="NZ_BAABDR010000055.1"/>
</dbReference>
<dbReference type="AlphaFoldDB" id="A0A061A1D4"/>
<dbReference type="EMBL" id="LK022848">
    <property type="protein sequence ID" value="CDR14495.1"/>
    <property type="molecule type" value="Genomic_DNA"/>
</dbReference>
<name>A0A061A1D4_9ACTN</name>
<gene>
    <name evidence="2" type="ORF">J2Z30_000918</name>
    <name evidence="1" type="ORF">SIRAN8373</name>
</gene>
<reference evidence="2 3" key="2">
    <citation type="submission" date="2021-03" db="EMBL/GenBank/DDBJ databases">
        <title>Genomic Encyclopedia of Type Strains, Phase IV (KMG-IV): sequencing the most valuable type-strain genomes for metagenomic binning, comparative biology and taxonomic classification.</title>
        <authorList>
            <person name="Goeker M."/>
        </authorList>
    </citation>
    <scope>NUCLEOTIDE SEQUENCE [LARGE SCALE GENOMIC DNA]</scope>
    <source>
        <strain evidence="2 3">DSM 41954</strain>
    </source>
</reference>
<protein>
    <submittedName>
        <fullName evidence="1">Uncharacterized protein</fullName>
    </submittedName>
</protein>
<sequence length="42" mass="4630">MAVAVDHPDSGFMAIGIGRKDDRTSLGGRSWWHVLREGEDTC</sequence>
<accession>A0A061A1D4</accession>
<organism evidence="1">
    <name type="scientific">Streptomyces iranensis</name>
    <dbReference type="NCBI Taxonomy" id="576784"/>
    <lineage>
        <taxon>Bacteria</taxon>
        <taxon>Bacillati</taxon>
        <taxon>Actinomycetota</taxon>
        <taxon>Actinomycetes</taxon>
        <taxon>Kitasatosporales</taxon>
        <taxon>Streptomycetaceae</taxon>
        <taxon>Streptomyces</taxon>
        <taxon>Streptomyces violaceusniger group</taxon>
    </lineage>
</organism>
<evidence type="ECO:0000313" key="1">
    <source>
        <dbReference type="EMBL" id="CDR14495.1"/>
    </source>
</evidence>
<dbReference type="EMBL" id="JAGGLR010000002">
    <property type="protein sequence ID" value="MBP2059920.1"/>
    <property type="molecule type" value="Genomic_DNA"/>
</dbReference>
<keyword evidence="3" id="KW-1185">Reference proteome</keyword>